<evidence type="ECO:0000313" key="2">
    <source>
        <dbReference type="EMBL" id="CAB4158336.1"/>
    </source>
</evidence>
<organism evidence="2">
    <name type="scientific">uncultured Caudovirales phage</name>
    <dbReference type="NCBI Taxonomy" id="2100421"/>
    <lineage>
        <taxon>Viruses</taxon>
        <taxon>Duplodnaviria</taxon>
        <taxon>Heunggongvirae</taxon>
        <taxon>Uroviricota</taxon>
        <taxon>Caudoviricetes</taxon>
        <taxon>Peduoviridae</taxon>
        <taxon>Maltschvirus</taxon>
        <taxon>Maltschvirus maltsch</taxon>
    </lineage>
</organism>
<gene>
    <name evidence="1" type="ORF">UFOVP427_32</name>
    <name evidence="2" type="ORF">UFOVP697_50</name>
</gene>
<dbReference type="EMBL" id="LR796400">
    <property type="protein sequence ID" value="CAB4142079.1"/>
    <property type="molecule type" value="Genomic_DNA"/>
</dbReference>
<name>A0A6J5NKY4_9CAUD</name>
<protein>
    <submittedName>
        <fullName evidence="2">Uncharacterized protein</fullName>
    </submittedName>
</protein>
<sequence>MSRLNYKLSDKSINANKRYGQADKIDFVTFVFKYYKALNLLVEMPELIDKTHADKLAIMDERQYFYGLVRNILNEGSSYKNALRYIYEREPEVIADFRHELYLRYR</sequence>
<dbReference type="EMBL" id="LR796668">
    <property type="protein sequence ID" value="CAB4158336.1"/>
    <property type="molecule type" value="Genomic_DNA"/>
</dbReference>
<evidence type="ECO:0000313" key="1">
    <source>
        <dbReference type="EMBL" id="CAB4142079.1"/>
    </source>
</evidence>
<proteinExistence type="predicted"/>
<accession>A0A6J5NKY4</accession>
<reference evidence="2" key="1">
    <citation type="submission" date="2020-04" db="EMBL/GenBank/DDBJ databases">
        <authorList>
            <person name="Chiriac C."/>
            <person name="Salcher M."/>
            <person name="Ghai R."/>
            <person name="Kavagutti S V."/>
        </authorList>
    </citation>
    <scope>NUCLEOTIDE SEQUENCE</scope>
</reference>